<dbReference type="Gene3D" id="2.30.110.10">
    <property type="entry name" value="Electron Transport, Fmn-binding Protein, Chain A"/>
    <property type="match status" value="1"/>
</dbReference>
<dbReference type="InterPro" id="IPR024747">
    <property type="entry name" value="Pyridox_Oxase-rel"/>
</dbReference>
<proteinExistence type="predicted"/>
<sequence length="170" mass="18499">MPFPEAGQLPTLWPMTDNTNVPVPEVLDAEECWTLLAQTGVGRLAVIADGHPDVFPVNYKVDGQTLVFRTGSGTKQQAIESDATVALEADAVSTQFGLAWSVVVKGKAVETVPTGPDLEDIRRALFPWQGVGHEHFIRITPESVTGRRFTMTAPLLWQTPLDDATRAGFE</sequence>
<dbReference type="InterPro" id="IPR012349">
    <property type="entry name" value="Split_barrel_FMN-bd"/>
</dbReference>
<name>A0ABQ2AQ16_9MICC</name>
<evidence type="ECO:0008006" key="3">
    <source>
        <dbReference type="Google" id="ProtNLM"/>
    </source>
</evidence>
<dbReference type="Proteomes" id="UP000643279">
    <property type="component" value="Unassembled WGS sequence"/>
</dbReference>
<comment type="caution">
    <text evidence="1">The sequence shown here is derived from an EMBL/GenBank/DDBJ whole genome shotgun (WGS) entry which is preliminary data.</text>
</comment>
<dbReference type="Pfam" id="PF12900">
    <property type="entry name" value="Pyridox_ox_2"/>
    <property type="match status" value="1"/>
</dbReference>
<gene>
    <name evidence="1" type="ORF">GCM10007170_16140</name>
</gene>
<accession>A0ABQ2AQ16</accession>
<keyword evidence="2" id="KW-1185">Reference proteome</keyword>
<reference evidence="2" key="1">
    <citation type="journal article" date="2019" name="Int. J. Syst. Evol. Microbiol.">
        <title>The Global Catalogue of Microorganisms (GCM) 10K type strain sequencing project: providing services to taxonomists for standard genome sequencing and annotation.</title>
        <authorList>
            <consortium name="The Broad Institute Genomics Platform"/>
            <consortium name="The Broad Institute Genome Sequencing Center for Infectious Disease"/>
            <person name="Wu L."/>
            <person name="Ma J."/>
        </authorList>
    </citation>
    <scope>NUCLEOTIDE SEQUENCE [LARGE SCALE GENOMIC DNA]</scope>
    <source>
        <strain evidence="2">CGMCC 1.12778</strain>
    </source>
</reference>
<dbReference type="SUPFAM" id="SSF50475">
    <property type="entry name" value="FMN-binding split barrel"/>
    <property type="match status" value="1"/>
</dbReference>
<organism evidence="1 2">
    <name type="scientific">Arthrobacter liuii</name>
    <dbReference type="NCBI Taxonomy" id="1476996"/>
    <lineage>
        <taxon>Bacteria</taxon>
        <taxon>Bacillati</taxon>
        <taxon>Actinomycetota</taxon>
        <taxon>Actinomycetes</taxon>
        <taxon>Micrococcales</taxon>
        <taxon>Micrococcaceae</taxon>
        <taxon>Arthrobacter</taxon>
    </lineage>
</organism>
<dbReference type="EMBL" id="BMFW01000005">
    <property type="protein sequence ID" value="GGH93988.1"/>
    <property type="molecule type" value="Genomic_DNA"/>
</dbReference>
<evidence type="ECO:0000313" key="1">
    <source>
        <dbReference type="EMBL" id="GGH93988.1"/>
    </source>
</evidence>
<evidence type="ECO:0000313" key="2">
    <source>
        <dbReference type="Proteomes" id="UP000643279"/>
    </source>
</evidence>
<protein>
    <recommendedName>
        <fullName evidence="3">Nitroimidazol reductase NimA, pyridoxamine 5'-phosphate oxidase superfamily</fullName>
    </recommendedName>
</protein>